<dbReference type="EMBL" id="HBGU01071392">
    <property type="protein sequence ID" value="CAD9533660.1"/>
    <property type="molecule type" value="Transcribed_RNA"/>
</dbReference>
<reference evidence="1" key="1">
    <citation type="submission" date="2021-01" db="EMBL/GenBank/DDBJ databases">
        <authorList>
            <person name="Corre E."/>
            <person name="Pelletier E."/>
            <person name="Niang G."/>
            <person name="Scheremetjew M."/>
            <person name="Finn R."/>
            <person name="Kale V."/>
            <person name="Holt S."/>
            <person name="Cochrane G."/>
            <person name="Meng A."/>
            <person name="Brown T."/>
            <person name="Cohen L."/>
        </authorList>
    </citation>
    <scope>NUCLEOTIDE SEQUENCE</scope>
    <source>
        <strain evidence="1">UTEX LB 985</strain>
    </source>
</reference>
<dbReference type="AlphaFoldDB" id="A0A7S2NCQ6"/>
<accession>A0A7S2NCQ6</accession>
<protein>
    <submittedName>
        <fullName evidence="1">Uncharacterized protein</fullName>
    </submittedName>
</protein>
<evidence type="ECO:0000313" key="1">
    <source>
        <dbReference type="EMBL" id="CAD9533660.1"/>
    </source>
</evidence>
<sequence length="101" mass="11006">MLPPCPQSGATSTIALRCFERGLVIRLVHAHMSHDMHMGTGMGMGMDSVKLGFRGSRRLLDLQAARVGFRQVNTRTASTTARYEGYVKRSGCQMSLGCAES</sequence>
<name>A0A7S2NCQ6_9EUKA</name>
<gene>
    <name evidence="1" type="ORF">CBRE1094_LOCUS38965</name>
</gene>
<proteinExistence type="predicted"/>
<organism evidence="1">
    <name type="scientific">Haptolina brevifila</name>
    <dbReference type="NCBI Taxonomy" id="156173"/>
    <lineage>
        <taxon>Eukaryota</taxon>
        <taxon>Haptista</taxon>
        <taxon>Haptophyta</taxon>
        <taxon>Prymnesiophyceae</taxon>
        <taxon>Prymnesiales</taxon>
        <taxon>Prymnesiaceae</taxon>
        <taxon>Haptolina</taxon>
    </lineage>
</organism>